<dbReference type="EMBL" id="WIWJ01000002">
    <property type="protein sequence ID" value="MQT45373.1"/>
    <property type="molecule type" value="Genomic_DNA"/>
</dbReference>
<evidence type="ECO:0000313" key="3">
    <source>
        <dbReference type="Proteomes" id="UP000441404"/>
    </source>
</evidence>
<name>A0A6A7YP64_9PSED</name>
<dbReference type="Proteomes" id="UP000478064">
    <property type="component" value="Unassembled WGS sequence"/>
</dbReference>
<dbReference type="Proteomes" id="UP000441404">
    <property type="component" value="Unassembled WGS sequence"/>
</dbReference>
<evidence type="ECO:0000313" key="1">
    <source>
        <dbReference type="EMBL" id="MQT45373.1"/>
    </source>
</evidence>
<comment type="caution">
    <text evidence="1">The sequence shown here is derived from an EMBL/GenBank/DDBJ whole genome shotgun (WGS) entry which is preliminary data.</text>
</comment>
<protein>
    <submittedName>
        <fullName evidence="1">Uncharacterized protein</fullName>
    </submittedName>
</protein>
<reference evidence="3 4" key="1">
    <citation type="submission" date="2019-10" db="EMBL/GenBank/DDBJ databases">
        <title>Evaluation of single-gene subtyping targets for Pseudomonas.</title>
        <authorList>
            <person name="Reichler S.J."/>
            <person name="Orsi R.H."/>
            <person name="Wiedmann M."/>
            <person name="Martin N.H."/>
            <person name="Murphy S.I."/>
        </authorList>
    </citation>
    <scope>NUCLEOTIDE SEQUENCE [LARGE SCALE GENOMIC DNA]</scope>
    <source>
        <strain evidence="2 4">FSL R10-1637</strain>
        <strain evidence="1 3">FSL R10-3257</strain>
    </source>
</reference>
<sequence>MQKKIKTRLTLVHERINEAAKKIEETATQQTVEGRDDKAKALESSLKSLKKSLSRIRLCEDGSVVTLH</sequence>
<evidence type="ECO:0000313" key="4">
    <source>
        <dbReference type="Proteomes" id="UP000478064"/>
    </source>
</evidence>
<dbReference type="EMBL" id="WIVU01000029">
    <property type="protein sequence ID" value="MQU06988.1"/>
    <property type="molecule type" value="Genomic_DNA"/>
</dbReference>
<accession>A0A6A7YP64</accession>
<evidence type="ECO:0000313" key="2">
    <source>
        <dbReference type="EMBL" id="MQU06988.1"/>
    </source>
</evidence>
<dbReference type="RefSeq" id="WP_153374202.1">
    <property type="nucleotide sequence ID" value="NZ_WIVU01000029.1"/>
</dbReference>
<organism evidence="1 3">
    <name type="scientific">Pseudomonas helleri</name>
    <dbReference type="NCBI Taxonomy" id="1608996"/>
    <lineage>
        <taxon>Bacteria</taxon>
        <taxon>Pseudomonadati</taxon>
        <taxon>Pseudomonadota</taxon>
        <taxon>Gammaproteobacteria</taxon>
        <taxon>Pseudomonadales</taxon>
        <taxon>Pseudomonadaceae</taxon>
        <taxon>Pseudomonas</taxon>
    </lineage>
</organism>
<gene>
    <name evidence="2" type="ORF">GHO27_14970</name>
    <name evidence="1" type="ORF">GHO40_01285</name>
</gene>
<dbReference type="AlphaFoldDB" id="A0A6A7YP64"/>
<proteinExistence type="predicted"/>